<dbReference type="GO" id="GO:0070292">
    <property type="term" value="P:N-acylphosphatidylethanolamine metabolic process"/>
    <property type="evidence" value="ECO:0007669"/>
    <property type="project" value="TreeGrafter"/>
</dbReference>
<dbReference type="EMBL" id="CAHR02000214">
    <property type="protein sequence ID" value="CCG84228.1"/>
    <property type="molecule type" value="Genomic_DNA"/>
</dbReference>
<reference evidence="3 4" key="1">
    <citation type="journal article" date="2013" name="MBio">
        <title>Genome sequencing of the plant pathogen Taphrina deformans, the causal agent of peach leaf curl.</title>
        <authorList>
            <person name="Cisse O.H."/>
            <person name="Almeida J.M.G.C.F."/>
            <person name="Fonseca A."/>
            <person name="Kumar A.A."/>
            <person name="Salojaervi J."/>
            <person name="Overmyer K."/>
            <person name="Hauser P.M."/>
            <person name="Pagni M."/>
        </authorList>
    </citation>
    <scope>NUCLEOTIDE SEQUENCE [LARGE SCALE GENOMIC DNA]</scope>
    <source>
        <strain evidence="4">PYCC 5710 / ATCC 11124 / CBS 356.35 / IMI 108563 / JCM 9778 / NBRC 8474</strain>
    </source>
</reference>
<comment type="caution">
    <text evidence="3">The sequence shown here is derived from an EMBL/GenBank/DDBJ whole genome shotgun (WGS) entry which is preliminary data.</text>
</comment>
<organism evidence="3 4">
    <name type="scientific">Taphrina deformans (strain PYCC 5710 / ATCC 11124 / CBS 356.35 / IMI 108563 / JCM 9778 / NBRC 8474)</name>
    <name type="common">Peach leaf curl fungus</name>
    <name type="synonym">Lalaria deformans</name>
    <dbReference type="NCBI Taxonomy" id="1097556"/>
    <lineage>
        <taxon>Eukaryota</taxon>
        <taxon>Fungi</taxon>
        <taxon>Dikarya</taxon>
        <taxon>Ascomycota</taxon>
        <taxon>Taphrinomycotina</taxon>
        <taxon>Taphrinomycetes</taxon>
        <taxon>Taphrinales</taxon>
        <taxon>Taphrinaceae</taxon>
        <taxon>Taphrina</taxon>
    </lineage>
</organism>
<dbReference type="InterPro" id="IPR024884">
    <property type="entry name" value="NAPE-PLD"/>
</dbReference>
<evidence type="ECO:0000256" key="1">
    <source>
        <dbReference type="PIRSR" id="PIRSR038896-50"/>
    </source>
</evidence>
<dbReference type="Proteomes" id="UP000013776">
    <property type="component" value="Unassembled WGS sequence"/>
</dbReference>
<dbReference type="PIRSF" id="PIRSF038896">
    <property type="entry name" value="NAPE-PLD"/>
    <property type="match status" value="1"/>
</dbReference>
<dbReference type="InterPro" id="IPR001279">
    <property type="entry name" value="Metallo-B-lactamas"/>
</dbReference>
<dbReference type="OrthoDB" id="332863at2759"/>
<dbReference type="GO" id="GO:0070291">
    <property type="term" value="P:N-acylethanolamine metabolic process"/>
    <property type="evidence" value="ECO:0007669"/>
    <property type="project" value="TreeGrafter"/>
</dbReference>
<proteinExistence type="predicted"/>
<keyword evidence="4" id="KW-1185">Reference proteome</keyword>
<feature type="binding site" evidence="1">
    <location>
        <position position="153"/>
    </location>
    <ligand>
        <name>an N-acyl-1,2-diacyl-sn-glycero-3-phosphoethanolamine</name>
        <dbReference type="ChEBI" id="CHEBI:62537"/>
    </ligand>
</feature>
<evidence type="ECO:0000313" key="4">
    <source>
        <dbReference type="Proteomes" id="UP000013776"/>
    </source>
</evidence>
<evidence type="ECO:0000313" key="3">
    <source>
        <dbReference type="EMBL" id="CCG84228.1"/>
    </source>
</evidence>
<dbReference type="GO" id="GO:0070290">
    <property type="term" value="F:N-acylphosphatidylethanolamine-specific phospholipase D activity"/>
    <property type="evidence" value="ECO:0007669"/>
    <property type="project" value="InterPro"/>
</dbReference>
<dbReference type="eggNOG" id="KOG3798">
    <property type="taxonomic scope" value="Eukaryota"/>
</dbReference>
<gene>
    <name evidence="3" type="ORF">TAPDE_004635</name>
</gene>
<dbReference type="Gene3D" id="3.60.15.10">
    <property type="entry name" value="Ribonuclease Z/Hydroxyacylglutathione hydrolase-like"/>
    <property type="match status" value="1"/>
</dbReference>
<dbReference type="InterPro" id="IPR036866">
    <property type="entry name" value="RibonucZ/Hydroxyglut_hydro"/>
</dbReference>
<protein>
    <recommendedName>
        <fullName evidence="2">Metallo-beta-lactamase domain-containing protein</fullName>
    </recommendedName>
</protein>
<dbReference type="GO" id="GO:0008270">
    <property type="term" value="F:zinc ion binding"/>
    <property type="evidence" value="ECO:0007669"/>
    <property type="project" value="InterPro"/>
</dbReference>
<name>R4XF15_TAPDE</name>
<feature type="domain" description="Metallo-beta-lactamase" evidence="2">
    <location>
        <begin position="104"/>
        <end position="320"/>
    </location>
</feature>
<evidence type="ECO:0000259" key="2">
    <source>
        <dbReference type="Pfam" id="PF12706"/>
    </source>
</evidence>
<accession>R4XF15</accession>
<sequence>MFDKLEPLPAWQDKSHWANDKGNAFKNPWPSYNSTASGKLEIFKGLLFHPKKIPVPDNIHEIYRVVKPVWSTFAEDNLRATWIGHATFIVELPKQSHEQERGIRILFDPVFSRYTSPAIAARFGLGPKRYSRLPCSVADLPEVDVVCISHNHYDHLDLDTVKLLEARTNGTMHFGVDPERVYEMDWGDKIKVSVEGLNQNFEMNCCPAQHTSARTLVDTDASLWCSWLVTTPTTTISHSKKVYFLGDTGYRYTPTDDRKGWPKCPIFKEIGQLFGGIDLAMIPIGLFLPRNLLSNVHLSPEDSVEVHLDIKSRKSIGMHFGTFRGGLSRNFEDVLDPPRRLTAALEANNVPEDEFVTIDIGGSVDV</sequence>
<dbReference type="AlphaFoldDB" id="R4XF15"/>
<dbReference type="GO" id="GO:0005737">
    <property type="term" value="C:cytoplasm"/>
    <property type="evidence" value="ECO:0007669"/>
    <property type="project" value="TreeGrafter"/>
</dbReference>
<dbReference type="SUPFAM" id="SSF56281">
    <property type="entry name" value="Metallo-hydrolase/oxidoreductase"/>
    <property type="match status" value="1"/>
</dbReference>
<dbReference type="PANTHER" id="PTHR15032:SF4">
    <property type="entry name" value="N-ACYL-PHOSPHATIDYLETHANOLAMINE-HYDROLYZING PHOSPHOLIPASE D"/>
    <property type="match status" value="1"/>
</dbReference>
<dbReference type="Pfam" id="PF12706">
    <property type="entry name" value="Lactamase_B_2"/>
    <property type="match status" value="1"/>
</dbReference>
<feature type="binding site" evidence="1">
    <location>
        <position position="297"/>
    </location>
    <ligand>
        <name>an N-acyl-1,2-diacyl-sn-glycero-3-phosphoethanolamine</name>
        <dbReference type="ChEBI" id="CHEBI:62537"/>
    </ligand>
</feature>
<dbReference type="PANTHER" id="PTHR15032">
    <property type="entry name" value="N-ACYL-PHOSPHATIDYLETHANOLAMINE-HYDROLYZING PHOSPHOLIPASE D"/>
    <property type="match status" value="1"/>
</dbReference>